<dbReference type="Proteomes" id="UP000831467">
    <property type="component" value="Chromosome"/>
</dbReference>
<evidence type="ECO:0000256" key="1">
    <source>
        <dbReference type="ARBA" id="ARBA00004651"/>
    </source>
</evidence>
<dbReference type="PANTHER" id="PTHR32196:SF72">
    <property type="entry name" value="RIBOSE IMPORT PERMEASE PROTEIN RBSC"/>
    <property type="match status" value="1"/>
</dbReference>
<keyword evidence="8" id="KW-1185">Reference proteome</keyword>
<keyword evidence="4 6" id="KW-1133">Transmembrane helix</keyword>
<proteinExistence type="predicted"/>
<evidence type="ECO:0000256" key="6">
    <source>
        <dbReference type="SAM" id="Phobius"/>
    </source>
</evidence>
<organism evidence="7 8">
    <name type="scientific">Microbacterium sufflavum</name>
    <dbReference type="NCBI Taxonomy" id="2851649"/>
    <lineage>
        <taxon>Bacteria</taxon>
        <taxon>Bacillati</taxon>
        <taxon>Actinomycetota</taxon>
        <taxon>Actinomycetes</taxon>
        <taxon>Micrococcales</taxon>
        <taxon>Microbacteriaceae</taxon>
        <taxon>Microbacterium</taxon>
    </lineage>
</organism>
<reference evidence="7 8" key="1">
    <citation type="submission" date="2021-06" db="EMBL/GenBank/DDBJ databases">
        <title>Genome-based taxonomic framework of Microbacterium strains isolated from marine environment, the description of four new species and reclassification of four preexisting species.</title>
        <authorList>
            <person name="Lee S.D."/>
            <person name="Kim S.-M."/>
            <person name="Byeon Y.-S."/>
            <person name="Yang H.L."/>
            <person name="Kim I.S."/>
        </authorList>
    </citation>
    <scope>NUCLEOTIDE SEQUENCE [LARGE SCALE GENOMIC DNA]</scope>
    <source>
        <strain evidence="7 8">SSW1-51</strain>
    </source>
</reference>
<protein>
    <submittedName>
        <fullName evidence="7">ABC transporter permease</fullName>
    </submittedName>
</protein>
<dbReference type="RefSeq" id="WP_168443130.1">
    <property type="nucleotide sequence ID" value="NZ_CP078076.1"/>
</dbReference>
<evidence type="ECO:0000313" key="8">
    <source>
        <dbReference type="Proteomes" id="UP000831467"/>
    </source>
</evidence>
<dbReference type="InterPro" id="IPR001851">
    <property type="entry name" value="ABC_transp_permease"/>
</dbReference>
<feature type="transmembrane region" description="Helical" evidence="6">
    <location>
        <begin position="170"/>
        <end position="193"/>
    </location>
</feature>
<comment type="subcellular location">
    <subcellularLocation>
        <location evidence="1">Cell membrane</location>
        <topology evidence="1">Multi-pass membrane protein</topology>
    </subcellularLocation>
</comment>
<evidence type="ECO:0000256" key="2">
    <source>
        <dbReference type="ARBA" id="ARBA00022475"/>
    </source>
</evidence>
<feature type="transmembrane region" description="Helical" evidence="6">
    <location>
        <begin position="224"/>
        <end position="245"/>
    </location>
</feature>
<feature type="transmembrane region" description="Helical" evidence="6">
    <location>
        <begin position="30"/>
        <end position="51"/>
    </location>
</feature>
<feature type="transmembrane region" description="Helical" evidence="6">
    <location>
        <begin position="277"/>
        <end position="297"/>
    </location>
</feature>
<evidence type="ECO:0000256" key="4">
    <source>
        <dbReference type="ARBA" id="ARBA00022989"/>
    </source>
</evidence>
<feature type="transmembrane region" description="Helical" evidence="6">
    <location>
        <begin position="133"/>
        <end position="150"/>
    </location>
</feature>
<accession>A0ABY4IGR6</accession>
<dbReference type="Pfam" id="PF02653">
    <property type="entry name" value="BPD_transp_2"/>
    <property type="match status" value="1"/>
</dbReference>
<keyword evidence="3 6" id="KW-0812">Transmembrane</keyword>
<sequence length="328" mass="33569">MSVTTTTTSVVIPERTPREKLAHFARTSTVYIALVVLIVYNLVATSGFATVATLQNVLFAVAPIVLIAVGQTLAIGTGGIDLSVGSVMSLSSAMIALYLGYGEVVALLTGVLVAAALGVLNGTMIAYLRINPLITSLGLLVAVRGLAQALSGGARSPLPGDGLFEWLGNAVLFGIPAVALIAVVVAAAMWLLVKKTTFGRYALFAGSNRAAAHLTGTPRNRTLIAIYALSAGLAGLAGAFVSARIGASDPSFIGIHLELTAIAAVVIGGTPLVGGRINIGGTVAAAVFLQVLDTTFIMNNLDFAYAQVLKAVLIVVALFLQRAGKDAR</sequence>
<dbReference type="EMBL" id="CP078076">
    <property type="protein sequence ID" value="UPL10835.1"/>
    <property type="molecule type" value="Genomic_DNA"/>
</dbReference>
<feature type="transmembrane region" description="Helical" evidence="6">
    <location>
        <begin position="57"/>
        <end position="75"/>
    </location>
</feature>
<feature type="transmembrane region" description="Helical" evidence="6">
    <location>
        <begin position="303"/>
        <end position="320"/>
    </location>
</feature>
<keyword evidence="2" id="KW-1003">Cell membrane</keyword>
<name>A0ABY4IGR6_9MICO</name>
<evidence type="ECO:0000256" key="5">
    <source>
        <dbReference type="ARBA" id="ARBA00023136"/>
    </source>
</evidence>
<gene>
    <name evidence="7" type="ORF">KV394_06840</name>
</gene>
<dbReference type="PANTHER" id="PTHR32196">
    <property type="entry name" value="ABC TRANSPORTER PERMEASE PROTEIN YPHD-RELATED-RELATED"/>
    <property type="match status" value="1"/>
</dbReference>
<feature type="transmembrane region" description="Helical" evidence="6">
    <location>
        <begin position="251"/>
        <end position="270"/>
    </location>
</feature>
<keyword evidence="5 6" id="KW-0472">Membrane</keyword>
<dbReference type="CDD" id="cd06579">
    <property type="entry name" value="TM_PBP1_transp_AraH_like"/>
    <property type="match status" value="1"/>
</dbReference>
<evidence type="ECO:0000313" key="7">
    <source>
        <dbReference type="EMBL" id="UPL10835.1"/>
    </source>
</evidence>
<evidence type="ECO:0000256" key="3">
    <source>
        <dbReference type="ARBA" id="ARBA00022692"/>
    </source>
</evidence>